<protein>
    <submittedName>
        <fullName evidence="1">Uncharacterized protein</fullName>
    </submittedName>
</protein>
<dbReference type="EMBL" id="CP133659">
    <property type="protein sequence ID" value="WMW64375.1"/>
    <property type="molecule type" value="Genomic_DNA"/>
</dbReference>
<accession>A0ABY9QXX5</accession>
<name>A0ABY9QXX5_9BACT</name>
<organism evidence="1 2">
    <name type="scientific">Nitratidesulfovibrio liaohensis</name>
    <dbReference type="NCBI Taxonomy" id="2604158"/>
    <lineage>
        <taxon>Bacteria</taxon>
        <taxon>Pseudomonadati</taxon>
        <taxon>Thermodesulfobacteriota</taxon>
        <taxon>Desulfovibrionia</taxon>
        <taxon>Desulfovibrionales</taxon>
        <taxon>Desulfovibrionaceae</taxon>
        <taxon>Nitratidesulfovibrio</taxon>
    </lineage>
</organism>
<proteinExistence type="predicted"/>
<dbReference type="RefSeq" id="WP_309540468.1">
    <property type="nucleotide sequence ID" value="NZ_CP133659.1"/>
</dbReference>
<evidence type="ECO:0000313" key="1">
    <source>
        <dbReference type="EMBL" id="WMW64375.1"/>
    </source>
</evidence>
<evidence type="ECO:0000313" key="2">
    <source>
        <dbReference type="Proteomes" id="UP001180616"/>
    </source>
</evidence>
<sequence>MQELLAAYDAMLEQLRVTEGNIRSLGPAGAIPWAYEIWLEEVQRVISLAESSKAACGKESGK</sequence>
<keyword evidence="2" id="KW-1185">Reference proteome</keyword>
<gene>
    <name evidence="1" type="ORF">KPS_002387</name>
</gene>
<dbReference type="Proteomes" id="UP001180616">
    <property type="component" value="Chromosome"/>
</dbReference>
<reference evidence="1" key="1">
    <citation type="submission" date="2023-09" db="EMBL/GenBank/DDBJ databases">
        <authorList>
            <consortium name="CW5 consortium"/>
            <person name="Lu C.-W."/>
        </authorList>
    </citation>
    <scope>NUCLEOTIDE SEQUENCE</scope>
    <source>
        <strain evidence="1">KPS</strain>
    </source>
</reference>